<evidence type="ECO:0000313" key="2">
    <source>
        <dbReference type="EMBL" id="KAK3891021.1"/>
    </source>
</evidence>
<dbReference type="AlphaFoldDB" id="A0AAE1KZH3"/>
<dbReference type="PANTHER" id="PTHR47412">
    <property type="entry name" value="FI01434P-RELATED"/>
    <property type="match status" value="1"/>
</dbReference>
<keyword evidence="1" id="KW-0812">Transmembrane</keyword>
<organism evidence="2 3">
    <name type="scientific">Petrolisthes cinctipes</name>
    <name type="common">Flat porcelain crab</name>
    <dbReference type="NCBI Taxonomy" id="88211"/>
    <lineage>
        <taxon>Eukaryota</taxon>
        <taxon>Metazoa</taxon>
        <taxon>Ecdysozoa</taxon>
        <taxon>Arthropoda</taxon>
        <taxon>Crustacea</taxon>
        <taxon>Multicrustacea</taxon>
        <taxon>Malacostraca</taxon>
        <taxon>Eumalacostraca</taxon>
        <taxon>Eucarida</taxon>
        <taxon>Decapoda</taxon>
        <taxon>Pleocyemata</taxon>
        <taxon>Anomura</taxon>
        <taxon>Galatheoidea</taxon>
        <taxon>Porcellanidae</taxon>
        <taxon>Petrolisthes</taxon>
    </lineage>
</organism>
<feature type="transmembrane region" description="Helical" evidence="1">
    <location>
        <begin position="21"/>
        <end position="39"/>
    </location>
</feature>
<keyword evidence="3" id="KW-1185">Reference proteome</keyword>
<evidence type="ECO:0000313" key="3">
    <source>
        <dbReference type="Proteomes" id="UP001286313"/>
    </source>
</evidence>
<comment type="caution">
    <text evidence="2">The sequence shown here is derived from an EMBL/GenBank/DDBJ whole genome shotgun (WGS) entry which is preliminary data.</text>
</comment>
<dbReference type="Proteomes" id="UP001286313">
    <property type="component" value="Unassembled WGS sequence"/>
</dbReference>
<evidence type="ECO:0008006" key="4">
    <source>
        <dbReference type="Google" id="ProtNLM"/>
    </source>
</evidence>
<accession>A0AAE1KZH3</accession>
<sequence length="575" mass="65410">MWRRCLRKNMASTRVMVVRGSLVLNAVLVLYLCLAWFSSTPSHHNKQQQQHLYYSFSTDTRNIDPGPLYAKHSMQGGLRAALDTPRSSSTSEVSALNVNSGPLEIPPPAALPPVLVESGLVNEGMRDISLGGRRTLGQLPDQVAPVSADIQNVAVSGVGVDTGGGGVPEPEEPPREVQESMGVTEHLVAEPLAIEPPDPPLDSMERKMYPDLRECTTRTLRPFYYQRGDYWVLENYIPAVMAFRCDESITYTTHGDYTFLDNLEPLTSRWQGPVSVAVYAPGDDFEATVNTILYLRACWAEGIKKYVTFHIYFHVSHTPKKIPSTEELLKRKTDCALEPPRWTNVTTYRQRKKLLYPVNIARNTARLAAQTYFVFPSDVELYPSVNFIPEFFKMLKRPDLSNTTQPRVYPFSIFEIKENVSVPENKAELQKILQTGEAIPFHKNVCPKCHNVPMAKEWMTAKVKPGLSVFHIAKRKPPHHKWEPIYVGTNKDPLYDERLSWEGKSDKMTQMYILCVRDYEFHILDNAFLVHKPGIKHLYKDPFREKIVAKQNSAIKTKILPEYKTIFGVRKSCII</sequence>
<dbReference type="EMBL" id="JAWQEG010000378">
    <property type="protein sequence ID" value="KAK3891021.1"/>
    <property type="molecule type" value="Genomic_DNA"/>
</dbReference>
<proteinExistence type="predicted"/>
<keyword evidence="1" id="KW-0472">Membrane</keyword>
<protein>
    <recommendedName>
        <fullName evidence="4">N-acetyllactosaminide beta-1,3-N-acetylglucosaminyltransferase</fullName>
    </recommendedName>
</protein>
<reference evidence="2" key="1">
    <citation type="submission" date="2023-10" db="EMBL/GenBank/DDBJ databases">
        <title>Genome assemblies of two species of porcelain crab, Petrolisthes cinctipes and Petrolisthes manimaculis (Anomura: Porcellanidae).</title>
        <authorList>
            <person name="Angst P."/>
        </authorList>
    </citation>
    <scope>NUCLEOTIDE SEQUENCE</scope>
    <source>
        <strain evidence="2">PB745_01</strain>
        <tissue evidence="2">Gill</tissue>
    </source>
</reference>
<keyword evidence="1" id="KW-1133">Transmembrane helix</keyword>
<evidence type="ECO:0000256" key="1">
    <source>
        <dbReference type="SAM" id="Phobius"/>
    </source>
</evidence>
<dbReference type="PANTHER" id="PTHR47412:SF1">
    <property type="entry name" value="FI01434P-RELATED"/>
    <property type="match status" value="1"/>
</dbReference>
<dbReference type="Pfam" id="PF13896">
    <property type="entry name" value="Glyco_transf_49"/>
    <property type="match status" value="1"/>
</dbReference>
<name>A0AAE1KZH3_PETCI</name>
<gene>
    <name evidence="2" type="ORF">Pcinc_005073</name>
</gene>